<keyword evidence="3" id="KW-1185">Reference proteome</keyword>
<feature type="region of interest" description="Disordered" evidence="1">
    <location>
        <begin position="78"/>
        <end position="98"/>
    </location>
</feature>
<dbReference type="Proteomes" id="UP001341840">
    <property type="component" value="Unassembled WGS sequence"/>
</dbReference>
<dbReference type="EMBL" id="JASCZI010060418">
    <property type="protein sequence ID" value="MED6130529.1"/>
    <property type="molecule type" value="Genomic_DNA"/>
</dbReference>
<organism evidence="2 3">
    <name type="scientific">Stylosanthes scabra</name>
    <dbReference type="NCBI Taxonomy" id="79078"/>
    <lineage>
        <taxon>Eukaryota</taxon>
        <taxon>Viridiplantae</taxon>
        <taxon>Streptophyta</taxon>
        <taxon>Embryophyta</taxon>
        <taxon>Tracheophyta</taxon>
        <taxon>Spermatophyta</taxon>
        <taxon>Magnoliopsida</taxon>
        <taxon>eudicotyledons</taxon>
        <taxon>Gunneridae</taxon>
        <taxon>Pentapetalae</taxon>
        <taxon>rosids</taxon>
        <taxon>fabids</taxon>
        <taxon>Fabales</taxon>
        <taxon>Fabaceae</taxon>
        <taxon>Papilionoideae</taxon>
        <taxon>50 kb inversion clade</taxon>
        <taxon>dalbergioids sensu lato</taxon>
        <taxon>Dalbergieae</taxon>
        <taxon>Pterocarpus clade</taxon>
        <taxon>Stylosanthes</taxon>
    </lineage>
</organism>
<gene>
    <name evidence="2" type="ORF">PIB30_001615</name>
</gene>
<accession>A0ABU6S2Y4</accession>
<reference evidence="2 3" key="1">
    <citation type="journal article" date="2023" name="Plants (Basel)">
        <title>Bridging the Gap: Combining Genomics and Transcriptomics Approaches to Understand Stylosanthes scabra, an Orphan Legume from the Brazilian Caatinga.</title>
        <authorList>
            <person name="Ferreira-Neto J.R.C."/>
            <person name="da Silva M.D."/>
            <person name="Binneck E."/>
            <person name="de Melo N.F."/>
            <person name="da Silva R.H."/>
            <person name="de Melo A.L.T.M."/>
            <person name="Pandolfi V."/>
            <person name="Bustamante F.O."/>
            <person name="Brasileiro-Vidal A.C."/>
            <person name="Benko-Iseppon A.M."/>
        </authorList>
    </citation>
    <scope>NUCLEOTIDE SEQUENCE [LARGE SCALE GENOMIC DNA]</scope>
    <source>
        <tissue evidence="2">Leaves</tissue>
    </source>
</reference>
<evidence type="ECO:0000313" key="2">
    <source>
        <dbReference type="EMBL" id="MED6130529.1"/>
    </source>
</evidence>
<sequence>MVHLSPDYLSLAIGDLGFAQARDKTKSITAEHISSTATFAVVSTTIFDTSPTSYSVHPPYPSRSFSISLHVAGLCPSPSRRSNLRRHSSSEEGRHSTTTTFAPAWAAIWRRLSRWWLRERGESMTTLRRRRSCVAARCQSASYDTSFKREGGSECAFWRETTASLMSSLSRSGILRAEAMECAKVLFPVPG</sequence>
<evidence type="ECO:0000256" key="1">
    <source>
        <dbReference type="SAM" id="MobiDB-lite"/>
    </source>
</evidence>
<protein>
    <submittedName>
        <fullName evidence="2">Uncharacterized protein</fullName>
    </submittedName>
</protein>
<comment type="caution">
    <text evidence="2">The sequence shown here is derived from an EMBL/GenBank/DDBJ whole genome shotgun (WGS) entry which is preliminary data.</text>
</comment>
<name>A0ABU6S2Y4_9FABA</name>
<evidence type="ECO:0000313" key="3">
    <source>
        <dbReference type="Proteomes" id="UP001341840"/>
    </source>
</evidence>
<proteinExistence type="predicted"/>